<protein>
    <submittedName>
        <fullName evidence="2">Uncharacterized protein</fullName>
    </submittedName>
</protein>
<dbReference type="RefSeq" id="WP_196939147.1">
    <property type="nucleotide sequence ID" value="NZ_MU158689.1"/>
</dbReference>
<feature type="compositionally biased region" description="Basic and acidic residues" evidence="1">
    <location>
        <begin position="70"/>
        <end position="79"/>
    </location>
</feature>
<reference evidence="2 3" key="1">
    <citation type="submission" date="2018-02" db="EMBL/GenBank/DDBJ databases">
        <title>Sphingobacterium KA21.</title>
        <authorList>
            <person name="Vasarhelyi B.M."/>
            <person name="Deshmukh S."/>
            <person name="Balint B."/>
            <person name="Kukolya J."/>
        </authorList>
    </citation>
    <scope>NUCLEOTIDE SEQUENCE [LARGE SCALE GENOMIC DNA]</scope>
    <source>
        <strain evidence="2 3">Ka21</strain>
    </source>
</reference>
<accession>A0ABR9T1F1</accession>
<proteinExistence type="predicted"/>
<gene>
    <name evidence="2" type="ORF">C4F40_00340</name>
</gene>
<dbReference type="Proteomes" id="UP000618319">
    <property type="component" value="Unassembled WGS sequence"/>
</dbReference>
<feature type="compositionally biased region" description="Polar residues" evidence="1">
    <location>
        <begin position="47"/>
        <end position="69"/>
    </location>
</feature>
<feature type="region of interest" description="Disordered" evidence="1">
    <location>
        <begin position="42"/>
        <end position="79"/>
    </location>
</feature>
<sequence>MSKISGYIRNTRHILMMWFVLFSLSPCIVKEALFNIAPAGYAKPLNKSKTNSQTSSCLYSQNKQQISTGKEQKSKKQTEPVDVYLNRNVVTRSFKIQGKYSRTFSGNSPPKYILYKRLKLDIA</sequence>
<name>A0ABR9T1F1_9SPHI</name>
<comment type="caution">
    <text evidence="2">The sequence shown here is derived from an EMBL/GenBank/DDBJ whole genome shotgun (WGS) entry which is preliminary data.</text>
</comment>
<dbReference type="EMBL" id="PSKQ01000007">
    <property type="protein sequence ID" value="MBE8719177.1"/>
    <property type="molecule type" value="Genomic_DNA"/>
</dbReference>
<organism evidence="2 3">
    <name type="scientific">Sphingobacterium pedocola</name>
    <dbReference type="NCBI Taxonomy" id="2082722"/>
    <lineage>
        <taxon>Bacteria</taxon>
        <taxon>Pseudomonadati</taxon>
        <taxon>Bacteroidota</taxon>
        <taxon>Sphingobacteriia</taxon>
        <taxon>Sphingobacteriales</taxon>
        <taxon>Sphingobacteriaceae</taxon>
        <taxon>Sphingobacterium</taxon>
    </lineage>
</organism>
<evidence type="ECO:0000256" key="1">
    <source>
        <dbReference type="SAM" id="MobiDB-lite"/>
    </source>
</evidence>
<evidence type="ECO:0000313" key="3">
    <source>
        <dbReference type="Proteomes" id="UP000618319"/>
    </source>
</evidence>
<keyword evidence="3" id="KW-1185">Reference proteome</keyword>
<evidence type="ECO:0000313" key="2">
    <source>
        <dbReference type="EMBL" id="MBE8719177.1"/>
    </source>
</evidence>